<keyword evidence="2" id="KW-0472">Membrane</keyword>
<feature type="transmembrane region" description="Helical" evidence="2">
    <location>
        <begin position="30"/>
        <end position="50"/>
    </location>
</feature>
<dbReference type="Gene3D" id="1.20.1250.20">
    <property type="entry name" value="MFS general substrate transporter like domains"/>
    <property type="match status" value="1"/>
</dbReference>
<dbReference type="GO" id="GO:0016020">
    <property type="term" value="C:membrane"/>
    <property type="evidence" value="ECO:0007669"/>
    <property type="project" value="UniProtKB-SubCell"/>
</dbReference>
<reference evidence="3 4" key="1">
    <citation type="submission" date="2018-12" db="EMBL/GenBank/DDBJ databases">
        <title>Genome sequence and assembly of Colletotrichum trifolii.</title>
        <authorList>
            <person name="Gan P."/>
            <person name="Shirasu K."/>
        </authorList>
    </citation>
    <scope>NUCLEOTIDE SEQUENCE [LARGE SCALE GENOMIC DNA]</scope>
    <source>
        <strain evidence="3 4">543-2</strain>
    </source>
</reference>
<dbReference type="AlphaFoldDB" id="A0A4R8QXW5"/>
<comment type="subcellular location">
    <subcellularLocation>
        <location evidence="1">Membrane</location>
        <topology evidence="1">Multi-pass membrane protein</topology>
    </subcellularLocation>
</comment>
<dbReference type="SUPFAM" id="SSF103473">
    <property type="entry name" value="MFS general substrate transporter"/>
    <property type="match status" value="1"/>
</dbReference>
<keyword evidence="4" id="KW-1185">Reference proteome</keyword>
<organism evidence="3 4">
    <name type="scientific">Colletotrichum trifolii</name>
    <dbReference type="NCBI Taxonomy" id="5466"/>
    <lineage>
        <taxon>Eukaryota</taxon>
        <taxon>Fungi</taxon>
        <taxon>Dikarya</taxon>
        <taxon>Ascomycota</taxon>
        <taxon>Pezizomycotina</taxon>
        <taxon>Sordariomycetes</taxon>
        <taxon>Hypocreomycetidae</taxon>
        <taxon>Glomerellales</taxon>
        <taxon>Glomerellaceae</taxon>
        <taxon>Colletotrichum</taxon>
        <taxon>Colletotrichum orbiculare species complex</taxon>
    </lineage>
</organism>
<proteinExistence type="predicted"/>
<dbReference type="PANTHER" id="PTHR42910">
    <property type="entry name" value="TRANSPORTER SCO4007-RELATED"/>
    <property type="match status" value="1"/>
</dbReference>
<gene>
    <name evidence="3" type="primary">ygaY-1</name>
    <name evidence="3" type="ORF">CTRI78_v008221</name>
</gene>
<accession>A0A4R8QXW5</accession>
<keyword evidence="2" id="KW-1133">Transmembrane helix</keyword>
<keyword evidence="2" id="KW-0812">Transmembrane</keyword>
<name>A0A4R8QXW5_COLTR</name>
<evidence type="ECO:0000256" key="1">
    <source>
        <dbReference type="ARBA" id="ARBA00004141"/>
    </source>
</evidence>
<dbReference type="EMBL" id="RYZW01000097">
    <property type="protein sequence ID" value="TDZ48354.1"/>
    <property type="molecule type" value="Genomic_DNA"/>
</dbReference>
<dbReference type="PANTHER" id="PTHR42910:SF1">
    <property type="entry name" value="MAJOR FACILITATOR SUPERFAMILY (MFS) PROFILE DOMAIN-CONTAINING PROTEIN"/>
    <property type="match status" value="1"/>
</dbReference>
<feature type="transmembrane region" description="Helical" evidence="2">
    <location>
        <begin position="143"/>
        <end position="162"/>
    </location>
</feature>
<dbReference type="InterPro" id="IPR011701">
    <property type="entry name" value="MFS"/>
</dbReference>
<evidence type="ECO:0000256" key="2">
    <source>
        <dbReference type="SAM" id="Phobius"/>
    </source>
</evidence>
<feature type="transmembrane region" description="Helical" evidence="2">
    <location>
        <begin position="71"/>
        <end position="91"/>
    </location>
</feature>
<protein>
    <submittedName>
        <fullName evidence="3">Uncharacterized transporter YgaY</fullName>
    </submittedName>
</protein>
<feature type="transmembrane region" description="Helical" evidence="2">
    <location>
        <begin position="111"/>
        <end position="131"/>
    </location>
</feature>
<dbReference type="InterPro" id="IPR036259">
    <property type="entry name" value="MFS_trans_sf"/>
</dbReference>
<evidence type="ECO:0000313" key="3">
    <source>
        <dbReference type="EMBL" id="TDZ48354.1"/>
    </source>
</evidence>
<dbReference type="Proteomes" id="UP000295703">
    <property type="component" value="Unassembled WGS sequence"/>
</dbReference>
<dbReference type="Pfam" id="PF07690">
    <property type="entry name" value="MFS_1"/>
    <property type="match status" value="1"/>
</dbReference>
<evidence type="ECO:0000313" key="4">
    <source>
        <dbReference type="Proteomes" id="UP000295703"/>
    </source>
</evidence>
<comment type="caution">
    <text evidence="3">The sequence shown here is derived from an EMBL/GenBank/DDBJ whole genome shotgun (WGS) entry which is preliminary data.</text>
</comment>
<sequence>MSVVFGGLMLGQVLPRVISGALTSFTSWRNVYWAALGLQFLLLGLLWLFFPDYPSNNANSSTSPVQLLWRVVRLAFTEPILAYGCIVSLLSNAAMSSFWTTLTALLASDPFGFSSLQIGLFSLTAIDPVVLVPLYSSFVVEHVATYLAASIALICGIAGVAVGTFTGTFSLVGLVFQALAIDFGVDSTSIAYRSAIYDAVPRGGE</sequence>
<dbReference type="GO" id="GO:0022857">
    <property type="term" value="F:transmembrane transporter activity"/>
    <property type="evidence" value="ECO:0007669"/>
    <property type="project" value="InterPro"/>
</dbReference>